<evidence type="ECO:0000313" key="4">
    <source>
        <dbReference type="Proteomes" id="UP000244809"/>
    </source>
</evidence>
<evidence type="ECO:0000313" key="3">
    <source>
        <dbReference type="EMBL" id="AWG33290.1"/>
    </source>
</evidence>
<gene>
    <name evidence="3" type="ORF">B9Z07_32190</name>
</gene>
<keyword evidence="1 3" id="KW-0378">Hydrolase</keyword>
<feature type="domain" description="AB hydrolase-1" evidence="2">
    <location>
        <begin position="62"/>
        <end position="287"/>
    </location>
</feature>
<dbReference type="Pfam" id="PF12697">
    <property type="entry name" value="Abhydrolase_6"/>
    <property type="match status" value="1"/>
</dbReference>
<dbReference type="Proteomes" id="UP000244809">
    <property type="component" value="Chromosome 3"/>
</dbReference>
<protein>
    <submittedName>
        <fullName evidence="3">Alpha/beta hydrolase</fullName>
    </submittedName>
</protein>
<proteinExistence type="predicted"/>
<dbReference type="Gene3D" id="3.40.50.1820">
    <property type="entry name" value="alpha/beta hydrolase"/>
    <property type="match status" value="1"/>
</dbReference>
<evidence type="ECO:0000259" key="2">
    <source>
        <dbReference type="Pfam" id="PF12697"/>
    </source>
</evidence>
<dbReference type="AlphaFoldDB" id="A0AAD0J9V7"/>
<dbReference type="GO" id="GO:0016787">
    <property type="term" value="F:hydrolase activity"/>
    <property type="evidence" value="ECO:0007669"/>
    <property type="project" value="UniProtKB-KW"/>
</dbReference>
<dbReference type="InterPro" id="IPR000073">
    <property type="entry name" value="AB_hydrolase_1"/>
</dbReference>
<accession>A0AAD0J9V7</accession>
<dbReference type="EMBL" id="CP021069">
    <property type="protein sequence ID" value="AWG33290.1"/>
    <property type="molecule type" value="Genomic_DNA"/>
</dbReference>
<dbReference type="SUPFAM" id="SSF53474">
    <property type="entry name" value="alpha/beta-Hydrolases"/>
    <property type="match status" value="1"/>
</dbReference>
<reference evidence="3 4" key="1">
    <citation type="submission" date="2017-04" db="EMBL/GenBank/DDBJ databases">
        <title>Complete genome sequence of Burkholderia cenocepacia PC184 Midwest clone.</title>
        <authorList>
            <person name="Mulks M.H."/>
            <person name="Cooper V.S."/>
        </authorList>
    </citation>
    <scope>NUCLEOTIDE SEQUENCE [LARGE SCALE GENOMIC DNA]</scope>
    <source>
        <strain evidence="3 4">PC184 Mulks</strain>
    </source>
</reference>
<dbReference type="PANTHER" id="PTHR43798:SF31">
    <property type="entry name" value="AB HYDROLASE SUPERFAMILY PROTEIN YCLE"/>
    <property type="match status" value="1"/>
</dbReference>
<dbReference type="InterPro" id="IPR050266">
    <property type="entry name" value="AB_hydrolase_sf"/>
</dbReference>
<name>A0AAD0J9V7_9BURK</name>
<evidence type="ECO:0000256" key="1">
    <source>
        <dbReference type="ARBA" id="ARBA00022801"/>
    </source>
</evidence>
<dbReference type="GO" id="GO:0016020">
    <property type="term" value="C:membrane"/>
    <property type="evidence" value="ECO:0007669"/>
    <property type="project" value="TreeGrafter"/>
</dbReference>
<sequence length="299" mass="33327">MLQRLIGWPHFQNALPVRREGVSFWFLQPKWNPGMKASLEIRSGSDAGLGYVQYGNGPIRVLVMHDWLGDHSSYDAVMPWLDGHSFSYVFVDLRGYGQSINLDGEFTVEEIAADCLMLADRLGWTHFHIVGHSMTGMVTQRISADAPSRVISAIAVCPVSAAGNRLSPDALAFFASTMQDDDALRRLFRFVTGGLSDSWAERKVRQSRDTVSPACRARYLEMLVMADFVDDIRGLETPYLVIVGDKDPGLDSEAMAHTFLAWHPNAELQVIPNCGHYPMQECPPYFATVIEGFLKRGAI</sequence>
<dbReference type="PANTHER" id="PTHR43798">
    <property type="entry name" value="MONOACYLGLYCEROL LIPASE"/>
    <property type="match status" value="1"/>
</dbReference>
<dbReference type="InterPro" id="IPR029058">
    <property type="entry name" value="AB_hydrolase_fold"/>
</dbReference>
<organism evidence="3 4">
    <name type="scientific">Burkholderia cenocepacia</name>
    <dbReference type="NCBI Taxonomy" id="95486"/>
    <lineage>
        <taxon>Bacteria</taxon>
        <taxon>Pseudomonadati</taxon>
        <taxon>Pseudomonadota</taxon>
        <taxon>Betaproteobacteria</taxon>
        <taxon>Burkholderiales</taxon>
        <taxon>Burkholderiaceae</taxon>
        <taxon>Burkholderia</taxon>
        <taxon>Burkholderia cepacia complex</taxon>
    </lineage>
</organism>